<dbReference type="Proteomes" id="UP000295805">
    <property type="component" value="Unassembled WGS sequence"/>
</dbReference>
<dbReference type="InterPro" id="IPR000089">
    <property type="entry name" value="Biotin_lipoyl"/>
</dbReference>
<comment type="caution">
    <text evidence="8">The sequence shown here is derived from an EMBL/GenBank/DDBJ whole genome shotgun (WGS) entry which is preliminary data.</text>
</comment>
<dbReference type="GO" id="GO:0019464">
    <property type="term" value="P:glycine decarboxylation via glycine cleavage system"/>
    <property type="evidence" value="ECO:0007669"/>
    <property type="project" value="UniProtKB-UniRule"/>
</dbReference>
<dbReference type="SUPFAM" id="SSF51230">
    <property type="entry name" value="Single hybrid motif"/>
    <property type="match status" value="1"/>
</dbReference>
<evidence type="ECO:0000313" key="7">
    <source>
        <dbReference type="EMBL" id="MEX6465339.1"/>
    </source>
</evidence>
<comment type="function">
    <text evidence="3">The glycine cleavage system catalyzes the degradation of glycine. The H protein shuttles the methylamine group of glycine from the P protein to the T protein.</text>
</comment>
<evidence type="ECO:0000259" key="5">
    <source>
        <dbReference type="PROSITE" id="PS50968"/>
    </source>
</evidence>
<comment type="cofactor">
    <cofactor evidence="3">
        <name>(R)-lipoate</name>
        <dbReference type="ChEBI" id="CHEBI:83088"/>
    </cofactor>
    <text evidence="3">Binds 1 lipoyl cofactor covalently.</text>
</comment>
<accession>A0A177L3E4</accession>
<dbReference type="RefSeq" id="WP_061228829.1">
    <property type="nucleotide sequence ID" value="NZ_CP143053.1"/>
</dbReference>
<evidence type="ECO:0000256" key="3">
    <source>
        <dbReference type="HAMAP-Rule" id="MF_00272"/>
    </source>
</evidence>
<protein>
    <recommendedName>
        <fullName evidence="3">Glycine cleavage system H protein</fullName>
    </recommendedName>
</protein>
<dbReference type="PANTHER" id="PTHR11715">
    <property type="entry name" value="GLYCINE CLEAVAGE SYSTEM H PROTEIN"/>
    <property type="match status" value="1"/>
</dbReference>
<evidence type="ECO:0000313" key="9">
    <source>
        <dbReference type="Proteomes" id="UP000295805"/>
    </source>
</evidence>
<dbReference type="Proteomes" id="UP001560293">
    <property type="component" value="Unassembled WGS sequence"/>
</dbReference>
<dbReference type="OrthoDB" id="9796712at2"/>
<keyword evidence="2 3" id="KW-0450">Lipoyl</keyword>
<dbReference type="InterPro" id="IPR011053">
    <property type="entry name" value="Single_hybrid_motif"/>
</dbReference>
<dbReference type="InterPro" id="IPR033753">
    <property type="entry name" value="GCV_H/Fam206"/>
</dbReference>
<evidence type="ECO:0000313" key="6">
    <source>
        <dbReference type="EMBL" id="MCT2118167.1"/>
    </source>
</evidence>
<reference evidence="8 9" key="1">
    <citation type="submission" date="2019-03" db="EMBL/GenBank/DDBJ databases">
        <title>Root nodule microbial communities of legume samples collected from USA, Mexico and Botswana.</title>
        <authorList>
            <person name="Hirsch A."/>
        </authorList>
    </citation>
    <scope>NUCLEOTIDE SEQUENCE [LARGE SCALE GENOMIC DNA]</scope>
    <source>
        <strain evidence="8 9">55</strain>
    </source>
</reference>
<dbReference type="NCBIfam" id="NF002270">
    <property type="entry name" value="PRK01202.1"/>
    <property type="match status" value="1"/>
</dbReference>
<dbReference type="GO" id="GO:0005960">
    <property type="term" value="C:glycine cleavage complex"/>
    <property type="evidence" value="ECO:0007669"/>
    <property type="project" value="InterPro"/>
</dbReference>
<dbReference type="EMBL" id="JALXTC010000046">
    <property type="protein sequence ID" value="MCT2118167.1"/>
    <property type="molecule type" value="Genomic_DNA"/>
</dbReference>
<dbReference type="GO" id="GO:0005829">
    <property type="term" value="C:cytosol"/>
    <property type="evidence" value="ECO:0007669"/>
    <property type="project" value="TreeGrafter"/>
</dbReference>
<keyword evidence="10" id="KW-1185">Reference proteome</keyword>
<evidence type="ECO:0000313" key="10">
    <source>
        <dbReference type="Proteomes" id="UP001560293"/>
    </source>
</evidence>
<comment type="similarity">
    <text evidence="1 3">Belongs to the GcvH family.</text>
</comment>
<dbReference type="Pfam" id="PF01597">
    <property type="entry name" value="GCV_H"/>
    <property type="match status" value="1"/>
</dbReference>
<evidence type="ECO:0000256" key="2">
    <source>
        <dbReference type="ARBA" id="ARBA00022823"/>
    </source>
</evidence>
<dbReference type="AlphaFoldDB" id="A0A177L3E4"/>
<reference evidence="6" key="2">
    <citation type="submission" date="2022-04" db="EMBL/GenBank/DDBJ databases">
        <title>Human microbiome associated bacterial genomes.</title>
        <authorList>
            <person name="Sandstrom S."/>
            <person name="Salamzade R."/>
            <person name="Kalan L.R."/>
        </authorList>
    </citation>
    <scope>NUCLEOTIDE SEQUENCE</scope>
    <source>
        <strain evidence="6">P3-SID1762</strain>
    </source>
</reference>
<dbReference type="EMBL" id="JBFTEZ010000002">
    <property type="protein sequence ID" value="MEX6465339.1"/>
    <property type="molecule type" value="Genomic_DNA"/>
</dbReference>
<evidence type="ECO:0000256" key="1">
    <source>
        <dbReference type="ARBA" id="ARBA00009249"/>
    </source>
</evidence>
<reference evidence="10" key="3">
    <citation type="submission" date="2024-07" db="EMBL/GenBank/DDBJ databases">
        <title>Pseudomonas strain that inhibits Aeromonas fish pathogens.</title>
        <authorList>
            <person name="Wildschutte H."/>
        </authorList>
    </citation>
    <scope>NUCLEOTIDE SEQUENCE [LARGE SCALE GENOMIC DNA]</scope>
    <source>
        <strain evidence="10">n60</strain>
    </source>
</reference>
<evidence type="ECO:0000256" key="4">
    <source>
        <dbReference type="PIRSR" id="PIRSR617453-50"/>
    </source>
</evidence>
<dbReference type="InterPro" id="IPR002930">
    <property type="entry name" value="GCV_H"/>
</dbReference>
<dbReference type="GO" id="GO:0009249">
    <property type="term" value="P:protein lipoylation"/>
    <property type="evidence" value="ECO:0007669"/>
    <property type="project" value="TreeGrafter"/>
</dbReference>
<dbReference type="CDD" id="cd06848">
    <property type="entry name" value="GCS_H"/>
    <property type="match status" value="1"/>
</dbReference>
<proteinExistence type="inferred from homology"/>
<dbReference type="InterPro" id="IPR017453">
    <property type="entry name" value="GCV_H_sub"/>
</dbReference>
<dbReference type="GeneID" id="89530400"/>
<name>A0A177L3E4_9ACTN</name>
<dbReference type="HAMAP" id="MF_00272">
    <property type="entry name" value="GcvH"/>
    <property type="match status" value="1"/>
</dbReference>
<dbReference type="Gene3D" id="2.40.50.100">
    <property type="match status" value="1"/>
</dbReference>
<evidence type="ECO:0000313" key="8">
    <source>
        <dbReference type="EMBL" id="TCW21231.1"/>
    </source>
</evidence>
<dbReference type="PROSITE" id="PS50968">
    <property type="entry name" value="BIOTINYL_LIPOYL"/>
    <property type="match status" value="1"/>
</dbReference>
<dbReference type="PANTHER" id="PTHR11715:SF3">
    <property type="entry name" value="GLYCINE CLEAVAGE SYSTEM H PROTEIN-RELATED"/>
    <property type="match status" value="1"/>
</dbReference>
<feature type="domain" description="Lipoyl-binding" evidence="5">
    <location>
        <begin position="26"/>
        <end position="108"/>
    </location>
</feature>
<organism evidence="8 9">
    <name type="scientific">Dietzia cinnamea</name>
    <dbReference type="NCBI Taxonomy" id="321318"/>
    <lineage>
        <taxon>Bacteria</taxon>
        <taxon>Bacillati</taxon>
        <taxon>Actinomycetota</taxon>
        <taxon>Actinomycetes</taxon>
        <taxon>Mycobacteriales</taxon>
        <taxon>Dietziaceae</taxon>
        <taxon>Dietzia</taxon>
    </lineage>
</organism>
<dbReference type="NCBIfam" id="TIGR00527">
    <property type="entry name" value="gcvH"/>
    <property type="match status" value="1"/>
</dbReference>
<dbReference type="Proteomes" id="UP001206890">
    <property type="component" value="Unassembled WGS sequence"/>
</dbReference>
<reference evidence="7" key="4">
    <citation type="submission" date="2024-07" db="EMBL/GenBank/DDBJ databases">
        <authorList>
            <person name="Wildschutte H."/>
        </authorList>
    </citation>
    <scope>NUCLEOTIDE SEQUENCE</scope>
    <source>
        <strain evidence="7">N60</strain>
    </source>
</reference>
<sequence length="134" mass="14791">MSDQNIPDQLRYTDEHEWVERVSDTRVRIGITEYAQSKLGDIVFVQLPDVGGETESGEPFGEVESPKSVSDLYAPLSGKVVEVNTALETSPELVNSDPYGEGWIVVLEIADIEDLEAQLEQTLDSDGYAKITES</sequence>
<feature type="modified residue" description="N6-lipoyllysine" evidence="3 4">
    <location>
        <position position="67"/>
    </location>
</feature>
<comment type="subunit">
    <text evidence="3">The glycine cleavage system is composed of four proteins: P, T, L and H.</text>
</comment>
<gene>
    <name evidence="3 6" type="primary">gcvH</name>
    <name evidence="7" type="ORF">AB6N35_13540</name>
    <name evidence="8" type="ORF">EDD19_12619</name>
    <name evidence="6" type="ORF">M3D93_10440</name>
</gene>
<dbReference type="EMBL" id="SMCX01000026">
    <property type="protein sequence ID" value="TCW21231.1"/>
    <property type="molecule type" value="Genomic_DNA"/>
</dbReference>